<organism evidence="2 3">
    <name type="scientific">Lichenicola cladoniae</name>
    <dbReference type="NCBI Taxonomy" id="1484109"/>
    <lineage>
        <taxon>Bacteria</taxon>
        <taxon>Pseudomonadati</taxon>
        <taxon>Pseudomonadota</taxon>
        <taxon>Alphaproteobacteria</taxon>
        <taxon>Acetobacterales</taxon>
        <taxon>Acetobacteraceae</taxon>
        <taxon>Lichenicola</taxon>
    </lineage>
</organism>
<dbReference type="AlphaFoldDB" id="A0A6M8HPK8"/>
<dbReference type="PANTHER" id="PTHR48050">
    <property type="entry name" value="STEROL 3-BETA-GLUCOSYLTRANSFERASE"/>
    <property type="match status" value="1"/>
</dbReference>
<evidence type="ECO:0000313" key="2">
    <source>
        <dbReference type="EMBL" id="QKE90205.1"/>
    </source>
</evidence>
<evidence type="ECO:0000313" key="3">
    <source>
        <dbReference type="Proteomes" id="UP000500767"/>
    </source>
</evidence>
<dbReference type="KEGG" id="lck:HN018_09240"/>
<dbReference type="GO" id="GO:0017000">
    <property type="term" value="P:antibiotic biosynthetic process"/>
    <property type="evidence" value="ECO:0007669"/>
    <property type="project" value="UniProtKB-ARBA"/>
</dbReference>
<dbReference type="CDD" id="cd03784">
    <property type="entry name" value="GT1_Gtf-like"/>
    <property type="match status" value="1"/>
</dbReference>
<dbReference type="Pfam" id="PF06722">
    <property type="entry name" value="EryCIII-like_C"/>
    <property type="match status" value="1"/>
</dbReference>
<sequence length="445" mass="48027">MKIILAGTPMIGHLNPLLSIGRILVAGGHEVVGHTASAHRHRFQAAGASFQPFDDVIDQDLSDLDQVYPELKSLASGPEKLMFLFKRVFIGRLVAQDASLRALLGRFPADLVLTDNLFLGTFPLLLGPRDQRPAIAHFGVTPLFTTRDDGAPHGPGLPPASDDATIADYRMMRDMIDPVFFGPMQQEIDRVLASIGIGPLATKLNDASVILPDLFFQPTVDAFEYPRRSPPASLHFIGALPLPAIETPLPDWAGDVSRATTVVLVTQGTLANHDLGEVVAPTLAALKDRPDILVVVATGGRSIETIPGEIPDNARVAEFLPYDWLMPQVDLVVTNGGYGTVNFALSQGVPLVVAGTNEDKAEVGARVSWSGVGIGLQTDTPRPVALRKAIERVLGEDRYREAAELMAQRFLDVDSENTVLRLFEAAIANHVSPHPDPRPIVLEMS</sequence>
<evidence type="ECO:0000259" key="1">
    <source>
        <dbReference type="Pfam" id="PF06722"/>
    </source>
</evidence>
<dbReference type="Gene3D" id="3.40.50.2000">
    <property type="entry name" value="Glycogen Phosphorylase B"/>
    <property type="match status" value="2"/>
</dbReference>
<dbReference type="GO" id="GO:0008194">
    <property type="term" value="F:UDP-glycosyltransferase activity"/>
    <property type="evidence" value="ECO:0007669"/>
    <property type="project" value="InterPro"/>
</dbReference>
<name>A0A6M8HPK8_9PROT</name>
<protein>
    <submittedName>
        <fullName evidence="2">Glycosyltransferase</fullName>
    </submittedName>
</protein>
<dbReference type="SUPFAM" id="SSF53756">
    <property type="entry name" value="UDP-Glycosyltransferase/glycogen phosphorylase"/>
    <property type="match status" value="1"/>
</dbReference>
<feature type="domain" description="Erythromycin biosynthesis protein CIII-like C-terminal" evidence="1">
    <location>
        <begin position="294"/>
        <end position="409"/>
    </location>
</feature>
<dbReference type="InterPro" id="IPR050426">
    <property type="entry name" value="Glycosyltransferase_28"/>
</dbReference>
<dbReference type="EMBL" id="CP053708">
    <property type="protein sequence ID" value="QKE90205.1"/>
    <property type="molecule type" value="Genomic_DNA"/>
</dbReference>
<dbReference type="FunFam" id="3.40.50.2000:FF:000072">
    <property type="entry name" value="Glycosyl transferase"/>
    <property type="match status" value="1"/>
</dbReference>
<proteinExistence type="predicted"/>
<keyword evidence="2" id="KW-0808">Transferase</keyword>
<keyword evidence="3" id="KW-1185">Reference proteome</keyword>
<accession>A0A6M8HPK8</accession>
<dbReference type="GO" id="GO:0016758">
    <property type="term" value="F:hexosyltransferase activity"/>
    <property type="evidence" value="ECO:0007669"/>
    <property type="project" value="UniProtKB-ARBA"/>
</dbReference>
<gene>
    <name evidence="2" type="ORF">HN018_09240</name>
</gene>
<reference evidence="2 3" key="1">
    <citation type="journal article" date="2014" name="World J. Microbiol. Biotechnol.">
        <title>Biodiversity and physiological characteristics of Antarctic and Arctic lichens-associated bacteria.</title>
        <authorList>
            <person name="Lee Y.M."/>
            <person name="Kim E.H."/>
            <person name="Lee H.K."/>
            <person name="Hong S.G."/>
        </authorList>
    </citation>
    <scope>NUCLEOTIDE SEQUENCE [LARGE SCALE GENOMIC DNA]</scope>
    <source>
        <strain evidence="2 3">PAMC 26569</strain>
    </source>
</reference>
<dbReference type="InterPro" id="IPR002213">
    <property type="entry name" value="UDP_glucos_trans"/>
</dbReference>
<dbReference type="InterPro" id="IPR010610">
    <property type="entry name" value="EryCIII-like_C"/>
</dbReference>
<dbReference type="Proteomes" id="UP000500767">
    <property type="component" value="Chromosome"/>
</dbReference>
<dbReference type="RefSeq" id="WP_171834114.1">
    <property type="nucleotide sequence ID" value="NZ_CP053708.1"/>
</dbReference>
<dbReference type="PANTHER" id="PTHR48050:SF13">
    <property type="entry name" value="STEROL 3-BETA-GLUCOSYLTRANSFERASE UGT80A2"/>
    <property type="match status" value="1"/>
</dbReference>